<feature type="domain" description="DUF630" evidence="4">
    <location>
        <begin position="1"/>
        <end position="59"/>
    </location>
</feature>
<dbReference type="PANTHER" id="PTHR21450">
    <property type="entry name" value="PROTEIN ALTERED PHOSPHATE STARVATION RESPONSE 1"/>
    <property type="match status" value="1"/>
</dbReference>
<dbReference type="PANTHER" id="PTHR21450:SF59">
    <property type="entry name" value="PROTEIN, PUTATIVE_ 48652-45869-RELATED"/>
    <property type="match status" value="1"/>
</dbReference>
<reference evidence="5" key="1">
    <citation type="submission" date="2020-01" db="EMBL/GenBank/DDBJ databases">
        <title>Genome sequence of Kobresia littledalei, the first chromosome-level genome in the family Cyperaceae.</title>
        <authorList>
            <person name="Qu G."/>
        </authorList>
    </citation>
    <scope>NUCLEOTIDE SEQUENCE</scope>
    <source>
        <strain evidence="5">C.B.Clarke</strain>
        <tissue evidence="5">Leaf</tissue>
    </source>
</reference>
<keyword evidence="6" id="KW-1185">Reference proteome</keyword>
<proteinExistence type="predicted"/>
<evidence type="ECO:0000259" key="4">
    <source>
        <dbReference type="Pfam" id="PF04783"/>
    </source>
</evidence>
<feature type="compositionally biased region" description="Acidic residues" evidence="2">
    <location>
        <begin position="131"/>
        <end position="141"/>
    </location>
</feature>
<name>A0A833VQ23_9POAL</name>
<feature type="domain" description="DUF632" evidence="3">
    <location>
        <begin position="225"/>
        <end position="544"/>
    </location>
</feature>
<dbReference type="SUPFAM" id="SSF101447">
    <property type="entry name" value="Formin homology 2 domain (FH2 domain)"/>
    <property type="match status" value="1"/>
</dbReference>
<dbReference type="OrthoDB" id="674656at2759"/>
<evidence type="ECO:0000313" key="6">
    <source>
        <dbReference type="Proteomes" id="UP000623129"/>
    </source>
</evidence>
<accession>A0A833VQ23</accession>
<keyword evidence="1" id="KW-0175">Coiled coil</keyword>
<dbReference type="Pfam" id="PF04783">
    <property type="entry name" value="DUF630"/>
    <property type="match status" value="1"/>
</dbReference>
<dbReference type="AlphaFoldDB" id="A0A833VQ23"/>
<protein>
    <submittedName>
        <fullName evidence="5">Uncharacterized protein</fullName>
    </submittedName>
</protein>
<evidence type="ECO:0000256" key="1">
    <source>
        <dbReference type="SAM" id="Coils"/>
    </source>
</evidence>
<comment type="caution">
    <text evidence="5">The sequence shown here is derived from an EMBL/GenBank/DDBJ whole genome shotgun (WGS) entry which is preliminary data.</text>
</comment>
<gene>
    <name evidence="5" type="ORF">FCM35_KLT04192</name>
</gene>
<feature type="region of interest" description="Disordered" evidence="2">
    <location>
        <begin position="86"/>
        <end position="169"/>
    </location>
</feature>
<dbReference type="Proteomes" id="UP000623129">
    <property type="component" value="Unassembled WGS sequence"/>
</dbReference>
<dbReference type="InterPro" id="IPR006868">
    <property type="entry name" value="DUF630"/>
</dbReference>
<organism evidence="5 6">
    <name type="scientific">Carex littledalei</name>
    <dbReference type="NCBI Taxonomy" id="544730"/>
    <lineage>
        <taxon>Eukaryota</taxon>
        <taxon>Viridiplantae</taxon>
        <taxon>Streptophyta</taxon>
        <taxon>Embryophyta</taxon>
        <taxon>Tracheophyta</taxon>
        <taxon>Spermatophyta</taxon>
        <taxon>Magnoliopsida</taxon>
        <taxon>Liliopsida</taxon>
        <taxon>Poales</taxon>
        <taxon>Cyperaceae</taxon>
        <taxon>Cyperoideae</taxon>
        <taxon>Cariceae</taxon>
        <taxon>Carex</taxon>
        <taxon>Carex subgen. Euthyceras</taxon>
    </lineage>
</organism>
<feature type="region of interest" description="Disordered" evidence="2">
    <location>
        <begin position="190"/>
        <end position="215"/>
    </location>
</feature>
<feature type="region of interest" description="Disordered" evidence="2">
    <location>
        <begin position="485"/>
        <end position="506"/>
    </location>
</feature>
<dbReference type="EMBL" id="SWLB01000013">
    <property type="protein sequence ID" value="KAF3330838.1"/>
    <property type="molecule type" value="Genomic_DNA"/>
</dbReference>
<evidence type="ECO:0000313" key="5">
    <source>
        <dbReference type="EMBL" id="KAF3330838.1"/>
    </source>
</evidence>
<evidence type="ECO:0000259" key="3">
    <source>
        <dbReference type="Pfam" id="PF04782"/>
    </source>
</evidence>
<feature type="coiled-coil region" evidence="1">
    <location>
        <begin position="553"/>
        <end position="580"/>
    </location>
</feature>
<dbReference type="Pfam" id="PF04782">
    <property type="entry name" value="DUF632"/>
    <property type="match status" value="1"/>
</dbReference>
<feature type="compositionally biased region" description="Pro residues" evidence="2">
    <location>
        <begin position="200"/>
        <end position="213"/>
    </location>
</feature>
<dbReference type="InterPro" id="IPR006867">
    <property type="entry name" value="DUF632"/>
</dbReference>
<sequence>MGCGQSKIDQEETVARCKDRKRFIREAVVARNGLAAAHSAYAVSLKNTGAALSDYAQGESAISDIHRTHHTAAITYSSARTAVYPPADRILPPPPVPGSAEMMSPLQRSSSAPLVEVSKNKGKAPMTASITEEEDGDEGNLDEPVTGSVPSGMMHEESLPPSPPPVHESKGLETVEYLFQDTMHEYPYKPENETASLTSPPLPPPPPPPPPPKTYWSKKTRIVTLLHVLNQLDNHFLKASASAHNVLKNLEAVRMHYHSNFSDNRGYIDHSARVLNVITWNRSFRGAPENEEAKEDFDKDQWETHATILDKIFAWEKKLYDEVKEVEIMKMAYNERLALLNKKKKRGASSGSIERTKSIVSHLHTKYVVATQTMESTLSEIDRLRDSQLYPKLVELVEGLWRMWKAMYEHHSKQLKTIASLRNFDITATTKETSEQHHDRTAQLWEIVQEWHAQFHKLTTYQRDYVNALTNWVVLSVIPIDTDVNKKPRHQEPETPSQEPAELSDDHQDLLPIEKLLRGWSACLEKLQDEAAGTAIISFTEVMRTIIMLQGDELKLRQNCERLRKELEKKRRQFEDWRQKYMERQYSHPEPSGNPVGPGQDPLAERQAVVEALEKTLREEDTRYRDQCKHVREKSLIGLRKNLPELFRAMLEFSLGSSIMYKELLSSTQPMDEDDDQ</sequence>
<evidence type="ECO:0000256" key="2">
    <source>
        <dbReference type="SAM" id="MobiDB-lite"/>
    </source>
</evidence>